<evidence type="ECO:0000256" key="4">
    <source>
        <dbReference type="ARBA" id="ARBA00022723"/>
    </source>
</evidence>
<feature type="binding site" description="axial binding residue" evidence="9">
    <location>
        <position position="79"/>
    </location>
    <ligand>
        <name>heme c</name>
        <dbReference type="ChEBI" id="CHEBI:61717"/>
        <label>1</label>
    </ligand>
    <ligandPart>
        <name>Fe</name>
        <dbReference type="ChEBI" id="CHEBI:18248"/>
    </ligandPart>
</feature>
<dbReference type="PROSITE" id="PS51007">
    <property type="entry name" value="CYTC"/>
    <property type="match status" value="2"/>
</dbReference>
<keyword evidence="4 9" id="KW-0479">Metal-binding</keyword>
<feature type="binding site" description="covalent" evidence="8">
    <location>
        <position position="39"/>
    </location>
    <ligand>
        <name>heme c</name>
        <dbReference type="ChEBI" id="CHEBI:61717"/>
        <label>1</label>
    </ligand>
</feature>
<feature type="domain" description="Cytochrome c" evidence="11">
    <location>
        <begin position="111"/>
        <end position="202"/>
    </location>
</feature>
<name>M7PRU4_9GAMM</name>
<feature type="binding site" description="covalent" evidence="8">
    <location>
        <position position="132"/>
    </location>
    <ligand>
        <name>heme c</name>
        <dbReference type="ChEBI" id="CHEBI:61717"/>
        <label>2</label>
    </ligand>
</feature>
<keyword evidence="5" id="KW-0574">Periplasm</keyword>
<dbReference type="OrthoDB" id="9773456at2"/>
<feature type="binding site" description="axial binding residue" evidence="9">
    <location>
        <position position="40"/>
    </location>
    <ligand>
        <name>heme c</name>
        <dbReference type="ChEBI" id="CHEBI:61717"/>
        <label>1</label>
    </ligand>
    <ligandPart>
        <name>Fe</name>
        <dbReference type="ChEBI" id="CHEBI:18248"/>
    </ligandPart>
</feature>
<dbReference type="PIRSF" id="PIRSF000005">
    <property type="entry name" value="Cytochrome_c4"/>
    <property type="match status" value="1"/>
</dbReference>
<proteinExistence type="predicted"/>
<dbReference type="STRING" id="1286106.MPL1_06642"/>
<dbReference type="EMBL" id="APHR01000032">
    <property type="protein sequence ID" value="EMR13159.1"/>
    <property type="molecule type" value="Genomic_DNA"/>
</dbReference>
<dbReference type="GO" id="GO:0020037">
    <property type="term" value="F:heme binding"/>
    <property type="evidence" value="ECO:0007669"/>
    <property type="project" value="InterPro"/>
</dbReference>
<feature type="domain" description="Cytochrome c" evidence="11">
    <location>
        <begin position="24"/>
        <end position="102"/>
    </location>
</feature>
<dbReference type="PATRIC" id="fig|1286106.3.peg.1335"/>
<evidence type="ECO:0000256" key="9">
    <source>
        <dbReference type="PIRSR" id="PIRSR000005-2"/>
    </source>
</evidence>
<dbReference type="PANTHER" id="PTHR33751">
    <property type="entry name" value="CBB3-TYPE CYTOCHROME C OXIDASE SUBUNIT FIXP"/>
    <property type="match status" value="1"/>
</dbReference>
<keyword evidence="2" id="KW-0813">Transport</keyword>
<feature type="binding site" description="axial binding residue" evidence="9">
    <location>
        <position position="136"/>
    </location>
    <ligand>
        <name>heme c</name>
        <dbReference type="ChEBI" id="CHEBI:61717"/>
        <label>2</label>
    </ligand>
    <ligandPart>
        <name>Fe</name>
        <dbReference type="ChEBI" id="CHEBI:18248"/>
    </ligandPart>
</feature>
<dbReference type="Pfam" id="PF00034">
    <property type="entry name" value="Cytochrom_C"/>
    <property type="match status" value="2"/>
</dbReference>
<dbReference type="PANTHER" id="PTHR33751:SF9">
    <property type="entry name" value="CYTOCHROME C4"/>
    <property type="match status" value="1"/>
</dbReference>
<gene>
    <name evidence="12" type="ORF">MPL1_06642</name>
</gene>
<feature type="binding site" description="axial binding residue" evidence="9">
    <location>
        <position position="179"/>
    </location>
    <ligand>
        <name>heme c</name>
        <dbReference type="ChEBI" id="CHEBI:61717"/>
        <label>2</label>
    </ligand>
    <ligandPart>
        <name>Fe</name>
        <dbReference type="ChEBI" id="CHEBI:18248"/>
    </ligandPart>
</feature>
<dbReference type="Proteomes" id="UP000012019">
    <property type="component" value="Unassembled WGS sequence"/>
</dbReference>
<evidence type="ECO:0000256" key="3">
    <source>
        <dbReference type="ARBA" id="ARBA00022617"/>
    </source>
</evidence>
<keyword evidence="13" id="KW-1185">Reference proteome</keyword>
<dbReference type="InterPro" id="IPR008168">
    <property type="entry name" value="Cyt_C_IC"/>
</dbReference>
<dbReference type="AlphaFoldDB" id="M7PRU4"/>
<evidence type="ECO:0000259" key="11">
    <source>
        <dbReference type="PROSITE" id="PS51007"/>
    </source>
</evidence>
<dbReference type="eggNOG" id="COG2863">
    <property type="taxonomic scope" value="Bacteria"/>
</dbReference>
<evidence type="ECO:0000256" key="1">
    <source>
        <dbReference type="ARBA" id="ARBA00004418"/>
    </source>
</evidence>
<organism evidence="12 13">
    <name type="scientific">Methylophaga lonarensis MPL</name>
    <dbReference type="NCBI Taxonomy" id="1286106"/>
    <lineage>
        <taxon>Bacteria</taxon>
        <taxon>Pseudomonadati</taxon>
        <taxon>Pseudomonadota</taxon>
        <taxon>Gammaproteobacteria</taxon>
        <taxon>Thiotrichales</taxon>
        <taxon>Piscirickettsiaceae</taxon>
        <taxon>Methylophaga</taxon>
    </lineage>
</organism>
<evidence type="ECO:0000256" key="5">
    <source>
        <dbReference type="ARBA" id="ARBA00022764"/>
    </source>
</evidence>
<dbReference type="PRINTS" id="PR00605">
    <property type="entry name" value="CYTCHROMECIC"/>
</dbReference>
<protein>
    <submittedName>
        <fullName evidence="12">Cytochrome c4</fullName>
    </submittedName>
</protein>
<comment type="caution">
    <text evidence="12">The sequence shown here is derived from an EMBL/GenBank/DDBJ whole genome shotgun (WGS) entry which is preliminary data.</text>
</comment>
<evidence type="ECO:0000256" key="10">
    <source>
        <dbReference type="SAM" id="SignalP"/>
    </source>
</evidence>
<dbReference type="InterPro" id="IPR036909">
    <property type="entry name" value="Cyt_c-like_dom_sf"/>
</dbReference>
<comment type="PTM">
    <text evidence="8">Binds 2 heme c groups covalently per subunit.</text>
</comment>
<dbReference type="GO" id="GO:0042597">
    <property type="term" value="C:periplasmic space"/>
    <property type="evidence" value="ECO:0007669"/>
    <property type="project" value="UniProtKB-SubCell"/>
</dbReference>
<dbReference type="InterPro" id="IPR009056">
    <property type="entry name" value="Cyt_c-like_dom"/>
</dbReference>
<dbReference type="SUPFAM" id="SSF46626">
    <property type="entry name" value="Cytochrome c"/>
    <property type="match status" value="2"/>
</dbReference>
<evidence type="ECO:0000313" key="13">
    <source>
        <dbReference type="Proteomes" id="UP000012019"/>
    </source>
</evidence>
<keyword evidence="3 8" id="KW-0349">Heme</keyword>
<feature type="signal peptide" evidence="10">
    <location>
        <begin position="1"/>
        <end position="22"/>
    </location>
</feature>
<dbReference type="InterPro" id="IPR050597">
    <property type="entry name" value="Cytochrome_c_Oxidase_Subunit"/>
</dbReference>
<comment type="subcellular location">
    <subcellularLocation>
        <location evidence="1">Periplasm</location>
    </subcellularLocation>
</comment>
<keyword evidence="10" id="KW-0732">Signal</keyword>
<feature type="binding site" description="covalent" evidence="8">
    <location>
        <position position="36"/>
    </location>
    <ligand>
        <name>heme c</name>
        <dbReference type="ChEBI" id="CHEBI:61717"/>
        <label>1</label>
    </ligand>
</feature>
<dbReference type="InterPro" id="IPR024167">
    <property type="entry name" value="Cytochrome_c4-like"/>
</dbReference>
<keyword evidence="7 9" id="KW-0408">Iron</keyword>
<dbReference type="GO" id="GO:0009055">
    <property type="term" value="F:electron transfer activity"/>
    <property type="evidence" value="ECO:0007669"/>
    <property type="project" value="InterPro"/>
</dbReference>
<dbReference type="GO" id="GO:0005506">
    <property type="term" value="F:iron ion binding"/>
    <property type="evidence" value="ECO:0007669"/>
    <property type="project" value="InterPro"/>
</dbReference>
<keyword evidence="6" id="KW-0249">Electron transport</keyword>
<evidence type="ECO:0000256" key="8">
    <source>
        <dbReference type="PIRSR" id="PIRSR000005-1"/>
    </source>
</evidence>
<dbReference type="Gene3D" id="1.10.760.10">
    <property type="entry name" value="Cytochrome c-like domain"/>
    <property type="match status" value="2"/>
</dbReference>
<evidence type="ECO:0000313" key="12">
    <source>
        <dbReference type="EMBL" id="EMR13159.1"/>
    </source>
</evidence>
<feature type="binding site" description="covalent" evidence="8">
    <location>
        <position position="135"/>
    </location>
    <ligand>
        <name>heme c</name>
        <dbReference type="ChEBI" id="CHEBI:61717"/>
        <label>2</label>
    </ligand>
</feature>
<reference evidence="12 13" key="1">
    <citation type="journal article" date="2013" name="Genome Announc.">
        <title>Draft Genome Sequence of Methylophaga lonarensis MPLT, a Haloalkaliphilic (Non-Methane-Utilizing) Methylotroph.</title>
        <authorList>
            <person name="Shetty S.A."/>
            <person name="Marathe N.P."/>
            <person name="Munot H."/>
            <person name="Antony C.P."/>
            <person name="Dhotre D.P."/>
            <person name="Murrell J.C."/>
            <person name="Shouche Y.S."/>
        </authorList>
    </citation>
    <scope>NUCLEOTIDE SEQUENCE [LARGE SCALE GENOMIC DNA]</scope>
    <source>
        <strain evidence="12 13">MPL</strain>
    </source>
</reference>
<sequence>MKKLFMAALLSTTLGVSASVMAVGNPQAGQAKAESCAACHGPNGNSPMDTFPNLAGQAASYIVKQLQDYKSGARDNALMSPMAAGLSDEDMADIAAYYARQKPALGAVPEDLVELGEQIYRGGNPNTGVPACIACHGPSGRGMPAAAWPALSGQHTAYVEEQLHAFANGSRDNDPNEMMRDIAKKMSAEEIKAVSAYVRGLH</sequence>
<evidence type="ECO:0000256" key="6">
    <source>
        <dbReference type="ARBA" id="ARBA00022982"/>
    </source>
</evidence>
<accession>M7PRU4</accession>
<evidence type="ECO:0000256" key="2">
    <source>
        <dbReference type="ARBA" id="ARBA00022448"/>
    </source>
</evidence>
<dbReference type="RefSeq" id="WP_009726324.1">
    <property type="nucleotide sequence ID" value="NZ_APHR01000032.1"/>
</dbReference>
<feature type="chain" id="PRO_5004083138" evidence="10">
    <location>
        <begin position="23"/>
        <end position="202"/>
    </location>
</feature>
<evidence type="ECO:0000256" key="7">
    <source>
        <dbReference type="ARBA" id="ARBA00023004"/>
    </source>
</evidence>